<feature type="compositionally biased region" description="Polar residues" evidence="1">
    <location>
        <begin position="19"/>
        <end position="30"/>
    </location>
</feature>
<name>A0ABQ5WXG4_9PROT</name>
<evidence type="ECO:0008006" key="4">
    <source>
        <dbReference type="Google" id="ProtNLM"/>
    </source>
</evidence>
<keyword evidence="3" id="KW-1185">Reference proteome</keyword>
<dbReference type="Proteomes" id="UP001156672">
    <property type="component" value="Unassembled WGS sequence"/>
</dbReference>
<protein>
    <recommendedName>
        <fullName evidence="4">Transposase</fullName>
    </recommendedName>
</protein>
<organism evidence="2 3">
    <name type="scientific">Gluconobacter albidus</name>
    <dbReference type="NCBI Taxonomy" id="318683"/>
    <lineage>
        <taxon>Bacteria</taxon>
        <taxon>Pseudomonadati</taxon>
        <taxon>Pseudomonadota</taxon>
        <taxon>Alphaproteobacteria</taxon>
        <taxon>Acetobacterales</taxon>
        <taxon>Acetobacteraceae</taxon>
        <taxon>Gluconobacter</taxon>
    </lineage>
</organism>
<dbReference type="EMBL" id="BSNW01000006">
    <property type="protein sequence ID" value="GLQ68196.1"/>
    <property type="molecule type" value="Genomic_DNA"/>
</dbReference>
<evidence type="ECO:0000313" key="3">
    <source>
        <dbReference type="Proteomes" id="UP001156672"/>
    </source>
</evidence>
<accession>A0ABQ5WXG4</accession>
<feature type="region of interest" description="Disordered" evidence="1">
    <location>
        <begin position="19"/>
        <end position="42"/>
    </location>
</feature>
<evidence type="ECO:0000313" key="2">
    <source>
        <dbReference type="EMBL" id="GLQ68196.1"/>
    </source>
</evidence>
<sequence>MNRIDIASLLFSDVTTLSLPAKTGKSTSPTAPHRPASTTKKPRITAGFSVGQIRMASTATEREIIPTRSYRAAWT</sequence>
<evidence type="ECO:0000256" key="1">
    <source>
        <dbReference type="SAM" id="MobiDB-lite"/>
    </source>
</evidence>
<proteinExistence type="predicted"/>
<comment type="caution">
    <text evidence="2">The sequence shown here is derived from an EMBL/GenBank/DDBJ whole genome shotgun (WGS) entry which is preliminary data.</text>
</comment>
<reference evidence="3" key="1">
    <citation type="journal article" date="2019" name="Int. J. Syst. Evol. Microbiol.">
        <title>The Global Catalogue of Microorganisms (GCM) 10K type strain sequencing project: providing services to taxonomists for standard genome sequencing and annotation.</title>
        <authorList>
            <consortium name="The Broad Institute Genomics Platform"/>
            <consortium name="The Broad Institute Genome Sequencing Center for Infectious Disease"/>
            <person name="Wu L."/>
            <person name="Ma J."/>
        </authorList>
    </citation>
    <scope>NUCLEOTIDE SEQUENCE [LARGE SCALE GENOMIC DNA]</scope>
    <source>
        <strain evidence="3">NBRC 3250</strain>
    </source>
</reference>
<gene>
    <name evidence="2" type="ORF">GCM10007866_06440</name>
</gene>